<evidence type="ECO:0000313" key="1">
    <source>
        <dbReference type="EMBL" id="KAK4588846.1"/>
    </source>
</evidence>
<dbReference type="Pfam" id="PF05056">
    <property type="entry name" value="DUF674"/>
    <property type="match status" value="1"/>
</dbReference>
<keyword evidence="2" id="KW-1185">Reference proteome</keyword>
<comment type="caution">
    <text evidence="1">The sequence shown here is derived from an EMBL/GenBank/DDBJ whole genome shotgun (WGS) entry which is preliminary data.</text>
</comment>
<proteinExistence type="predicted"/>
<dbReference type="AlphaFoldDB" id="A0AAN7FBH5"/>
<dbReference type="PANTHER" id="PTHR33103">
    <property type="entry name" value="OS01G0153900 PROTEIN"/>
    <property type="match status" value="1"/>
</dbReference>
<dbReference type="InterPro" id="IPR007750">
    <property type="entry name" value="DUF674"/>
</dbReference>
<protein>
    <submittedName>
        <fullName evidence="1">Uncharacterized protein</fullName>
    </submittedName>
</protein>
<sequence>MGSKTKVSLKLLIDRENQRVLYAEAGKDSSTSSFLVLLDRSYIPLLKKQEMVGSFHNISESIENLSSAYLKPNVKKENILNPKEYIYDSTTGSVPHLLPHIESYTSTKFYYKYVAYGFNSICPSCQLVMSSELSFEGLPSTTNMESSSEGGYVKGLVSYMVMDDLEVKPMSIISSTITLLNSFNVKEIGVLDVKVVVNLGMDEVCN</sequence>
<reference evidence="1 2" key="1">
    <citation type="journal article" date="2023" name="G3 (Bethesda)">
        <title>A haplotype-resolved chromosome-scale genome for Quercus rubra L. provides insights into the genetics of adaptive traits for red oak species.</title>
        <authorList>
            <person name="Kapoor B."/>
            <person name="Jenkins J."/>
            <person name="Schmutz J."/>
            <person name="Zhebentyayeva T."/>
            <person name="Kuelheim C."/>
            <person name="Coggeshall M."/>
            <person name="Heim C."/>
            <person name="Lasky J.R."/>
            <person name="Leites L."/>
            <person name="Islam-Faridi N."/>
            <person name="Romero-Severson J."/>
            <person name="DeLeo V.L."/>
            <person name="Lucas S.M."/>
            <person name="Lazic D."/>
            <person name="Gailing O."/>
            <person name="Carlson J."/>
            <person name="Staton M."/>
        </authorList>
    </citation>
    <scope>NUCLEOTIDE SEQUENCE [LARGE SCALE GENOMIC DNA]</scope>
    <source>
        <strain evidence="1">Pseudo-F2</strain>
    </source>
</reference>
<dbReference type="Proteomes" id="UP001324115">
    <property type="component" value="Unassembled WGS sequence"/>
</dbReference>
<organism evidence="1 2">
    <name type="scientific">Quercus rubra</name>
    <name type="common">Northern red oak</name>
    <name type="synonym">Quercus borealis</name>
    <dbReference type="NCBI Taxonomy" id="3512"/>
    <lineage>
        <taxon>Eukaryota</taxon>
        <taxon>Viridiplantae</taxon>
        <taxon>Streptophyta</taxon>
        <taxon>Embryophyta</taxon>
        <taxon>Tracheophyta</taxon>
        <taxon>Spermatophyta</taxon>
        <taxon>Magnoliopsida</taxon>
        <taxon>eudicotyledons</taxon>
        <taxon>Gunneridae</taxon>
        <taxon>Pentapetalae</taxon>
        <taxon>rosids</taxon>
        <taxon>fabids</taxon>
        <taxon>Fagales</taxon>
        <taxon>Fagaceae</taxon>
        <taxon>Quercus</taxon>
    </lineage>
</organism>
<dbReference type="EMBL" id="JAXUIC010000005">
    <property type="protein sequence ID" value="KAK4588846.1"/>
    <property type="molecule type" value="Genomic_DNA"/>
</dbReference>
<gene>
    <name evidence="1" type="ORF">RGQ29_019734</name>
</gene>
<name>A0AAN7FBH5_QUERU</name>
<accession>A0AAN7FBH5</accession>
<dbReference type="PANTHER" id="PTHR33103:SF19">
    <property type="entry name" value="OS09G0544700 PROTEIN"/>
    <property type="match status" value="1"/>
</dbReference>
<evidence type="ECO:0000313" key="2">
    <source>
        <dbReference type="Proteomes" id="UP001324115"/>
    </source>
</evidence>